<dbReference type="Proteomes" id="UP000198379">
    <property type="component" value="Unassembled WGS sequence"/>
</dbReference>
<organism evidence="1 2">
    <name type="scientific">Dokdonia pacifica</name>
    <dbReference type="NCBI Taxonomy" id="1627892"/>
    <lineage>
        <taxon>Bacteria</taxon>
        <taxon>Pseudomonadati</taxon>
        <taxon>Bacteroidota</taxon>
        <taxon>Flavobacteriia</taxon>
        <taxon>Flavobacteriales</taxon>
        <taxon>Flavobacteriaceae</taxon>
        <taxon>Dokdonia</taxon>
    </lineage>
</organism>
<keyword evidence="2" id="KW-1185">Reference proteome</keyword>
<dbReference type="EMBL" id="FZNY01000008">
    <property type="protein sequence ID" value="SNS22588.1"/>
    <property type="molecule type" value="Genomic_DNA"/>
</dbReference>
<sequence>MKLVYLKQNWSGYFTYPIYDEKGEFVNQEHRIPFDMTISIHDNVFIGTAIDQESKHLFDKPAEVKGFIEKNLISFTKQYPCLYFLNDQGELAIDPDKPHPEIRYTGFLNDDKNEIMGKWEMSIEPEQGDWGEFELKKV</sequence>
<dbReference type="OrthoDB" id="1362884at2"/>
<proteinExistence type="predicted"/>
<evidence type="ECO:0000313" key="2">
    <source>
        <dbReference type="Proteomes" id="UP000198379"/>
    </source>
</evidence>
<gene>
    <name evidence="1" type="ORF">SAMN06265376_108146</name>
</gene>
<protein>
    <submittedName>
        <fullName evidence="1">Uncharacterized protein</fullName>
    </submittedName>
</protein>
<accession>A0A239CS47</accession>
<name>A0A239CS47_9FLAO</name>
<evidence type="ECO:0000313" key="1">
    <source>
        <dbReference type="EMBL" id="SNS22588.1"/>
    </source>
</evidence>
<dbReference type="AlphaFoldDB" id="A0A239CS47"/>
<reference evidence="1 2" key="1">
    <citation type="submission" date="2017-06" db="EMBL/GenBank/DDBJ databases">
        <authorList>
            <person name="Kim H.J."/>
            <person name="Triplett B.A."/>
        </authorList>
    </citation>
    <scope>NUCLEOTIDE SEQUENCE [LARGE SCALE GENOMIC DNA]</scope>
    <source>
        <strain evidence="1 2">DSM 25597</strain>
    </source>
</reference>
<dbReference type="RefSeq" id="WP_089373427.1">
    <property type="nucleotide sequence ID" value="NZ_BMEP01000009.1"/>
</dbReference>